<comment type="caution">
    <text evidence="2">The sequence shown here is derived from an EMBL/GenBank/DDBJ whole genome shotgun (WGS) entry which is preliminary data.</text>
</comment>
<evidence type="ECO:0000313" key="3">
    <source>
        <dbReference type="Proteomes" id="UP000468388"/>
    </source>
</evidence>
<dbReference type="Pfam" id="PF08818">
    <property type="entry name" value="DUF1801"/>
    <property type="match status" value="1"/>
</dbReference>
<evidence type="ECO:0000259" key="1">
    <source>
        <dbReference type="Pfam" id="PF08818"/>
    </source>
</evidence>
<organism evidence="2 3">
    <name type="scientific">Chitinophaga oryziterrae</name>
    <dbReference type="NCBI Taxonomy" id="1031224"/>
    <lineage>
        <taxon>Bacteria</taxon>
        <taxon>Pseudomonadati</taxon>
        <taxon>Bacteroidota</taxon>
        <taxon>Chitinophagia</taxon>
        <taxon>Chitinophagales</taxon>
        <taxon>Chitinophagaceae</taxon>
        <taxon>Chitinophaga</taxon>
    </lineage>
</organism>
<keyword evidence="3" id="KW-1185">Reference proteome</keyword>
<gene>
    <name evidence="2" type="ORF">GO495_12630</name>
</gene>
<dbReference type="EMBL" id="WRXO01000003">
    <property type="protein sequence ID" value="MVT41434.1"/>
    <property type="molecule type" value="Genomic_DNA"/>
</dbReference>
<name>A0A6N8J8Z2_9BACT</name>
<proteinExistence type="predicted"/>
<dbReference type="SUPFAM" id="SSF159888">
    <property type="entry name" value="YdhG-like"/>
    <property type="match status" value="1"/>
</dbReference>
<evidence type="ECO:0000313" key="2">
    <source>
        <dbReference type="EMBL" id="MVT41434.1"/>
    </source>
</evidence>
<protein>
    <recommendedName>
        <fullName evidence="1">YdhG-like domain-containing protein</fullName>
    </recommendedName>
</protein>
<dbReference type="Gene3D" id="3.90.1150.200">
    <property type="match status" value="1"/>
</dbReference>
<sequence>MTVPEYIAKQPEPFRSKLEELRALILSVAPDATESVSYKVPCFRYLYWLVGMGVTKKYCSLYIMGTAVTNKLKEEGVEVEGSTIHFSPDKPLPVALIKRIVRDRMKENEARAIAKMRRQG</sequence>
<reference evidence="2 3" key="1">
    <citation type="submission" date="2019-12" db="EMBL/GenBank/DDBJ databases">
        <title>The draft genomic sequence of strain Chitinophaga oryziterrae JCM 16595.</title>
        <authorList>
            <person name="Zhang X."/>
        </authorList>
    </citation>
    <scope>NUCLEOTIDE SEQUENCE [LARGE SCALE GENOMIC DNA]</scope>
    <source>
        <strain evidence="2 3">JCM 16595</strain>
    </source>
</reference>
<dbReference type="AlphaFoldDB" id="A0A6N8J8Z2"/>
<feature type="domain" description="YdhG-like" evidence="1">
    <location>
        <begin position="15"/>
        <end position="104"/>
    </location>
</feature>
<dbReference type="InterPro" id="IPR014922">
    <property type="entry name" value="YdhG-like"/>
</dbReference>
<accession>A0A6N8J8Z2</accession>
<dbReference type="Proteomes" id="UP000468388">
    <property type="component" value="Unassembled WGS sequence"/>
</dbReference>